<feature type="transmembrane region" description="Helical" evidence="17">
    <location>
        <begin position="211"/>
        <end position="229"/>
    </location>
</feature>
<feature type="transmembrane region" description="Helical" evidence="17">
    <location>
        <begin position="421"/>
        <end position="442"/>
    </location>
</feature>
<evidence type="ECO:0000256" key="12">
    <source>
        <dbReference type="ARBA" id="ARBA00023027"/>
    </source>
</evidence>
<evidence type="ECO:0000256" key="2">
    <source>
        <dbReference type="ARBA" id="ARBA00004448"/>
    </source>
</evidence>
<evidence type="ECO:0000259" key="18">
    <source>
        <dbReference type="Pfam" id="PF00361"/>
    </source>
</evidence>
<evidence type="ECO:0000256" key="11">
    <source>
        <dbReference type="ARBA" id="ARBA00022989"/>
    </source>
</evidence>
<evidence type="ECO:0000256" key="16">
    <source>
        <dbReference type="ARBA" id="ARBA00049551"/>
    </source>
</evidence>
<dbReference type="GO" id="GO:0042773">
    <property type="term" value="P:ATP synthesis coupled electron transport"/>
    <property type="evidence" value="ECO:0007669"/>
    <property type="project" value="InterPro"/>
</dbReference>
<accession>A0A977TLC8</accession>
<comment type="similarity">
    <text evidence="17">Belongs to the complex I subunit 5 family.</text>
</comment>
<dbReference type="InterPro" id="IPR001516">
    <property type="entry name" value="Proton_antipo_N"/>
</dbReference>
<dbReference type="GO" id="GO:0005743">
    <property type="term" value="C:mitochondrial inner membrane"/>
    <property type="evidence" value="ECO:0007669"/>
    <property type="project" value="UniProtKB-SubCell"/>
</dbReference>
<proteinExistence type="inferred from homology"/>
<dbReference type="EC" id="7.1.1.2" evidence="3 17"/>
<evidence type="ECO:0000256" key="17">
    <source>
        <dbReference type="RuleBase" id="RU003404"/>
    </source>
</evidence>
<dbReference type="Pfam" id="PF06455">
    <property type="entry name" value="NADH5_C"/>
    <property type="match status" value="1"/>
</dbReference>
<reference evidence="21" key="1">
    <citation type="journal article" date="2022" name="Insects">
        <title>Phylogenomic Analyses of the Tenthredinoidea Support the Familial Rank of Athaliidae (Insecta, Tenthredinoidea).</title>
        <authorList>
            <person name="Niu G."/>
            <person name="Budak M."/>
            <person name="Korkmaz E.M."/>
            <person name="Dogan O."/>
            <person name="Nel A."/>
            <person name="Wan S."/>
            <person name="Cai C."/>
            <person name="Jouault C."/>
            <person name="Li M."/>
            <person name="Wei M."/>
        </authorList>
    </citation>
    <scope>NUCLEOTIDE SEQUENCE</scope>
</reference>
<feature type="transmembrane region" description="Helical" evidence="17">
    <location>
        <begin position="336"/>
        <end position="355"/>
    </location>
</feature>
<dbReference type="GO" id="GO:0008137">
    <property type="term" value="F:NADH dehydrogenase (ubiquinone) activity"/>
    <property type="evidence" value="ECO:0007669"/>
    <property type="project" value="UniProtKB-EC"/>
</dbReference>
<dbReference type="GO" id="GO:0003954">
    <property type="term" value="F:NADH dehydrogenase activity"/>
    <property type="evidence" value="ECO:0007669"/>
    <property type="project" value="TreeGrafter"/>
</dbReference>
<gene>
    <name evidence="21" type="primary">ND5</name>
</gene>
<evidence type="ECO:0000256" key="14">
    <source>
        <dbReference type="ARBA" id="ARBA00023128"/>
    </source>
</evidence>
<comment type="catalytic activity">
    <reaction evidence="16 17">
        <text>a ubiquinone + NADH + 5 H(+)(in) = a ubiquinol + NAD(+) + 4 H(+)(out)</text>
        <dbReference type="Rhea" id="RHEA:29091"/>
        <dbReference type="Rhea" id="RHEA-COMP:9565"/>
        <dbReference type="Rhea" id="RHEA-COMP:9566"/>
        <dbReference type="ChEBI" id="CHEBI:15378"/>
        <dbReference type="ChEBI" id="CHEBI:16389"/>
        <dbReference type="ChEBI" id="CHEBI:17976"/>
        <dbReference type="ChEBI" id="CHEBI:57540"/>
        <dbReference type="ChEBI" id="CHEBI:57945"/>
        <dbReference type="EC" id="7.1.1.2"/>
    </reaction>
</comment>
<evidence type="ECO:0000313" key="21">
    <source>
        <dbReference type="EMBL" id="UXW93562.1"/>
    </source>
</evidence>
<keyword evidence="14 17" id="KW-0496">Mitochondrion</keyword>
<dbReference type="Pfam" id="PF00662">
    <property type="entry name" value="Proton_antipo_N"/>
    <property type="match status" value="1"/>
</dbReference>
<protein>
    <recommendedName>
        <fullName evidence="4 17">NADH-ubiquinone oxidoreductase chain 5</fullName>
        <ecNumber evidence="3 17">7.1.1.2</ecNumber>
    </recommendedName>
</protein>
<name>A0A977TLC8_9HYME</name>
<reference evidence="21" key="2">
    <citation type="submission" date="2022-07" db="EMBL/GenBank/DDBJ databases">
        <authorList>
            <person name="Niu G."/>
        </authorList>
    </citation>
    <scope>NUCLEOTIDE SEQUENCE</scope>
</reference>
<evidence type="ECO:0000259" key="19">
    <source>
        <dbReference type="Pfam" id="PF00662"/>
    </source>
</evidence>
<feature type="domain" description="NADH-Ubiquinone oxidoreductase (complex I) chain 5 N-terminal" evidence="19">
    <location>
        <begin position="37"/>
        <end position="85"/>
    </location>
</feature>
<dbReference type="PANTHER" id="PTHR42829:SF2">
    <property type="entry name" value="NADH-UBIQUINONE OXIDOREDUCTASE CHAIN 5"/>
    <property type="match status" value="1"/>
</dbReference>
<keyword evidence="7 17" id="KW-0812">Transmembrane</keyword>
<feature type="transmembrane region" description="Helical" evidence="17">
    <location>
        <begin position="269"/>
        <end position="287"/>
    </location>
</feature>
<feature type="transmembrane region" description="Helical" evidence="17">
    <location>
        <begin position="448"/>
        <end position="474"/>
    </location>
</feature>
<keyword evidence="10" id="KW-0249">Electron transport</keyword>
<dbReference type="InterPro" id="IPR010934">
    <property type="entry name" value="NADH_DH_su5_C"/>
</dbReference>
<feature type="transmembrane region" description="Helical" evidence="17">
    <location>
        <begin position="85"/>
        <end position="102"/>
    </location>
</feature>
<keyword evidence="12 17" id="KW-0520">NAD</keyword>
<evidence type="ECO:0000256" key="9">
    <source>
        <dbReference type="ARBA" id="ARBA00022967"/>
    </source>
</evidence>
<feature type="transmembrane region" description="Helical" evidence="17">
    <location>
        <begin position="241"/>
        <end position="262"/>
    </location>
</feature>
<dbReference type="PANTHER" id="PTHR42829">
    <property type="entry name" value="NADH-UBIQUINONE OXIDOREDUCTASE CHAIN 5"/>
    <property type="match status" value="1"/>
</dbReference>
<evidence type="ECO:0000256" key="10">
    <source>
        <dbReference type="ARBA" id="ARBA00022982"/>
    </source>
</evidence>
<organism evidence="21">
    <name type="scientific">Athalia sp. 'qingzang'</name>
    <dbReference type="NCBI Taxonomy" id="2983452"/>
    <lineage>
        <taxon>Eukaryota</taxon>
        <taxon>Metazoa</taxon>
        <taxon>Ecdysozoa</taxon>
        <taxon>Arthropoda</taxon>
        <taxon>Hexapoda</taxon>
        <taxon>Insecta</taxon>
        <taxon>Pterygota</taxon>
        <taxon>Neoptera</taxon>
        <taxon>Endopterygota</taxon>
        <taxon>Hymenoptera</taxon>
        <taxon>Tenthredinoidea</taxon>
        <taxon>Athaliidae</taxon>
        <taxon>Athalia</taxon>
    </lineage>
</organism>
<feature type="transmembrane region" description="Helical" evidence="17">
    <location>
        <begin position="147"/>
        <end position="165"/>
    </location>
</feature>
<evidence type="ECO:0000256" key="1">
    <source>
        <dbReference type="ARBA" id="ARBA00003257"/>
    </source>
</evidence>
<dbReference type="EMBL" id="ON964468">
    <property type="protein sequence ID" value="UXW93562.1"/>
    <property type="molecule type" value="Genomic_DNA"/>
</dbReference>
<evidence type="ECO:0000256" key="6">
    <source>
        <dbReference type="ARBA" id="ARBA00022660"/>
    </source>
</evidence>
<dbReference type="Pfam" id="PF00361">
    <property type="entry name" value="Proton_antipo_M"/>
    <property type="match status" value="1"/>
</dbReference>
<feature type="transmembrane region" description="Helical" evidence="17">
    <location>
        <begin position="171"/>
        <end position="190"/>
    </location>
</feature>
<comment type="function">
    <text evidence="17">Core subunit of the mitochondrial membrane respiratory chain NADH dehydrogenase (Complex I) which catalyzes electron transfer from NADH through the respiratory chain, using ubiquinone as an electron acceptor. Essential for the catalytic activity and assembly of complex I.</text>
</comment>
<keyword evidence="6" id="KW-0679">Respiratory chain</keyword>
<keyword evidence="15 17" id="KW-0472">Membrane</keyword>
<evidence type="ECO:0000256" key="3">
    <source>
        <dbReference type="ARBA" id="ARBA00012944"/>
    </source>
</evidence>
<feature type="transmembrane region" description="Helical" evidence="17">
    <location>
        <begin position="293"/>
        <end position="315"/>
    </location>
</feature>
<geneLocation type="mitochondrion" evidence="21"/>
<evidence type="ECO:0000256" key="13">
    <source>
        <dbReference type="ARBA" id="ARBA00023075"/>
    </source>
</evidence>
<evidence type="ECO:0000256" key="15">
    <source>
        <dbReference type="ARBA" id="ARBA00023136"/>
    </source>
</evidence>
<feature type="transmembrane region" description="Helical" evidence="17">
    <location>
        <begin position="52"/>
        <end position="73"/>
    </location>
</feature>
<evidence type="ECO:0000259" key="20">
    <source>
        <dbReference type="Pfam" id="PF06455"/>
    </source>
</evidence>
<evidence type="ECO:0000256" key="4">
    <source>
        <dbReference type="ARBA" id="ARBA00021096"/>
    </source>
</evidence>
<evidence type="ECO:0000256" key="7">
    <source>
        <dbReference type="ARBA" id="ARBA00022692"/>
    </source>
</evidence>
<keyword evidence="13 17" id="KW-0830">Ubiquinone</keyword>
<keyword evidence="8" id="KW-0999">Mitochondrion inner membrane</keyword>
<sequence length="568" mass="65535">MNLCFILSVFFFLMSFFFFWVSLGCINLIYFIEFNILSINSCSIVMTMYFDWMTFMFLSVVFFISFSVICYSNYYMMDDLNINRFILMVFLFVFSMILLVISPNLISILLGWDGLGLISYCLVIYYQNIKSFNSGLLTILMNRVGDVALLLSIAWLMNYGGWNYIFFLNFMYSNFNSSMILFFIMLACFTKSAQIPFSSWLPAAMAAPTPVSSLVHSSTLVTAGVYLLIRFKNLFFVNSSFIFWGVLCSVLTMFMSGLNANFETDLKKIIALSTLSQLGFMMSVMFLGGFNLAFFHLLTHALFKALLFMCAGVIIHNFNNLQDIRLMGCVGKYSPFMGVCFMFANFSLCGFPFMVGFYSKDLILEMMLFINNYNILLMVLIFFSTLLTICYTFRLIMFVILNNYNSLSLNFLNDKSWGINLSLVGLMIMIIFGGSMISWIIIPTSSLIFLSVYLKILPLVMICLGSFMGYTLFFLKFSSKFKKMMFLKNVFSLMWFLPVVSSSVVKVSVQLSSSFNKMDQNWVEFSVSNKIVDLIKFKGCKIDTMFFNFNKLINLFVVLMFFWIFFII</sequence>
<dbReference type="AlphaFoldDB" id="A0A977TLC8"/>
<dbReference type="PRINTS" id="PR01434">
    <property type="entry name" value="NADHDHGNASE5"/>
</dbReference>
<keyword evidence="11 17" id="KW-1133">Transmembrane helix</keyword>
<evidence type="ECO:0000256" key="5">
    <source>
        <dbReference type="ARBA" id="ARBA00022448"/>
    </source>
</evidence>
<keyword evidence="5 17" id="KW-0813">Transport</keyword>
<dbReference type="InterPro" id="IPR001750">
    <property type="entry name" value="ND/Mrp_TM"/>
</dbReference>
<dbReference type="GO" id="GO:0015990">
    <property type="term" value="P:electron transport coupled proton transport"/>
    <property type="evidence" value="ECO:0007669"/>
    <property type="project" value="TreeGrafter"/>
</dbReference>
<evidence type="ECO:0000256" key="8">
    <source>
        <dbReference type="ARBA" id="ARBA00022792"/>
    </source>
</evidence>
<feature type="transmembrane region" description="Helical" evidence="17">
    <location>
        <begin position="7"/>
        <end position="32"/>
    </location>
</feature>
<feature type="transmembrane region" description="Helical" evidence="17">
    <location>
        <begin position="108"/>
        <end position="126"/>
    </location>
</feature>
<keyword evidence="9" id="KW-1278">Translocase</keyword>
<feature type="transmembrane region" description="Helical" evidence="17">
    <location>
        <begin position="375"/>
        <end position="401"/>
    </location>
</feature>
<comment type="subcellular location">
    <subcellularLocation>
        <location evidence="2">Mitochondrion inner membrane</location>
        <topology evidence="2">Multi-pass membrane protein</topology>
    </subcellularLocation>
</comment>
<feature type="domain" description="NADH dehydrogenase subunit 5 C-terminal" evidence="20">
    <location>
        <begin position="391"/>
        <end position="568"/>
    </location>
</feature>
<dbReference type="InterPro" id="IPR003945">
    <property type="entry name" value="NU5C-like"/>
</dbReference>
<comment type="function">
    <text evidence="1">Core subunit of the mitochondrial membrane respiratory chain NADH dehydrogenase (Complex I) that is believed to belong to the minimal assembly required for catalysis. Complex I functions in the transfer of electrons from NADH to the respiratory chain. The immediate electron acceptor for the enzyme is believed to be ubiquinone.</text>
</comment>
<feature type="transmembrane region" description="Helical" evidence="17">
    <location>
        <begin position="546"/>
        <end position="567"/>
    </location>
</feature>
<feature type="domain" description="NADH:quinone oxidoreductase/Mrp antiporter transmembrane" evidence="18">
    <location>
        <begin position="102"/>
        <end position="387"/>
    </location>
</feature>